<dbReference type="PANTHER" id="PTHR13285">
    <property type="entry name" value="ACYLTRANSFERASE"/>
    <property type="match status" value="1"/>
</dbReference>
<dbReference type="InterPro" id="IPR028362">
    <property type="entry name" value="AlgI"/>
</dbReference>
<keyword evidence="10" id="KW-1185">Reference proteome</keyword>
<gene>
    <name evidence="9" type="ORF">FMM05_14875</name>
</gene>
<feature type="transmembrane region" description="Helical" evidence="8">
    <location>
        <begin position="78"/>
        <end position="97"/>
    </location>
</feature>
<dbReference type="InterPro" id="IPR024194">
    <property type="entry name" value="Ac/AlaTfrase_AlgI/DltB"/>
</dbReference>
<feature type="transmembrane region" description="Helical" evidence="8">
    <location>
        <begin position="47"/>
        <end position="66"/>
    </location>
</feature>
<dbReference type="PIRSF" id="PIRSF016636">
    <property type="entry name" value="AlgI_DltB"/>
    <property type="match status" value="1"/>
</dbReference>
<dbReference type="PANTHER" id="PTHR13285:SF18">
    <property type="entry name" value="PROTEIN-CYSTEINE N-PALMITOYLTRANSFERASE RASP"/>
    <property type="match status" value="1"/>
</dbReference>
<evidence type="ECO:0000256" key="1">
    <source>
        <dbReference type="ARBA" id="ARBA00004651"/>
    </source>
</evidence>
<evidence type="ECO:0000256" key="2">
    <source>
        <dbReference type="ARBA" id="ARBA00010323"/>
    </source>
</evidence>
<dbReference type="OrthoDB" id="9805788at2"/>
<dbReference type="InterPro" id="IPR004299">
    <property type="entry name" value="MBOAT_fam"/>
</dbReference>
<proteinExistence type="inferred from homology"/>
<keyword evidence="7" id="KW-0808">Transferase</keyword>
<dbReference type="Pfam" id="PF03062">
    <property type="entry name" value="MBOAT"/>
    <property type="match status" value="1"/>
</dbReference>
<evidence type="ECO:0000256" key="5">
    <source>
        <dbReference type="ARBA" id="ARBA00022989"/>
    </source>
</evidence>
<accession>A0A552UXP1</accession>
<keyword evidence="4 8" id="KW-0812">Transmembrane</keyword>
<evidence type="ECO:0000256" key="6">
    <source>
        <dbReference type="ARBA" id="ARBA00023136"/>
    </source>
</evidence>
<dbReference type="EMBL" id="VJVZ01000010">
    <property type="protein sequence ID" value="TRW22979.1"/>
    <property type="molecule type" value="Genomic_DNA"/>
</dbReference>
<sequence>MLFNSLDFAIFFPIVFICYWFVFNKNLQLQNLFLLAASYFFYSCWDWRFLFLLLFSTVVNYCFGIAINKRDAIKKRKLLLVIAILINAGILAYFKYFNFFIENLVDVVSIFGTKLNASTFTILLPIGISFYTFQNIAYVTDVYRKHTIPISDFLSFSLFIAFFPQVTSGPIERANHLMPQINHNRIFNYPLAVDGMRMILLGLFEKVVIADNCGAVVTLIYDNFEQQSGSTLFWNAVIYSFQIYGDFSGYTHMALGAAALLGFRLFHNFNYPYLAINIADFWRRWHISFSGWLRDYIYFPLGGSKKGRLIQVRNLAIVFVFSGIWHGANWTFVIYGCIHATLYILYIFYKKWDTSPPTIIGNCIAMAGTFTVLTLARVFFKAESVDKALEYFSIIFSTSLFTKPDLSRLMLLLLFGYLFLEWLQRDKKHLLDISFIKQASARYLIYIAIFLSILYFSGQSQSFVYFKF</sequence>
<keyword evidence="5 8" id="KW-1133">Transmembrane helix</keyword>
<keyword evidence="6 7" id="KW-0472">Membrane</keyword>
<organism evidence="9 10">
    <name type="scientific">Flavobacterium zepuense</name>
    <dbReference type="NCBI Taxonomy" id="2593302"/>
    <lineage>
        <taxon>Bacteria</taxon>
        <taxon>Pseudomonadati</taxon>
        <taxon>Bacteroidota</taxon>
        <taxon>Flavobacteriia</taxon>
        <taxon>Flavobacteriales</taxon>
        <taxon>Flavobacteriaceae</taxon>
        <taxon>Flavobacterium</taxon>
    </lineage>
</organism>
<feature type="transmembrane region" description="Helical" evidence="8">
    <location>
        <begin position="443"/>
        <end position="466"/>
    </location>
</feature>
<reference evidence="9 10" key="1">
    <citation type="submission" date="2019-07" db="EMBL/GenBank/DDBJ databases">
        <title>Flavobacterium sp. nov., isolated from glacier ice.</title>
        <authorList>
            <person name="Liu Q."/>
            <person name="Xin Y.-H."/>
        </authorList>
    </citation>
    <scope>NUCLEOTIDE SEQUENCE [LARGE SCALE GENOMIC DNA]</scope>
    <source>
        <strain evidence="9 10">ZT4R6</strain>
    </source>
</reference>
<dbReference type="GO" id="GO:0016746">
    <property type="term" value="F:acyltransferase activity"/>
    <property type="evidence" value="ECO:0007669"/>
    <property type="project" value="UniProtKB-KW"/>
</dbReference>
<evidence type="ECO:0000256" key="3">
    <source>
        <dbReference type="ARBA" id="ARBA00022475"/>
    </source>
</evidence>
<evidence type="ECO:0000313" key="10">
    <source>
        <dbReference type="Proteomes" id="UP000320643"/>
    </source>
</evidence>
<dbReference type="AlphaFoldDB" id="A0A552UXP1"/>
<feature type="transmembrane region" description="Helical" evidence="8">
    <location>
        <begin position="406"/>
        <end position="423"/>
    </location>
</feature>
<dbReference type="GO" id="GO:0005886">
    <property type="term" value="C:plasma membrane"/>
    <property type="evidence" value="ECO:0007669"/>
    <property type="project" value="UniProtKB-SubCell"/>
</dbReference>
<comment type="similarity">
    <text evidence="2 7">Belongs to the membrane-bound acyltransferase family.</text>
</comment>
<evidence type="ECO:0000256" key="7">
    <source>
        <dbReference type="PIRNR" id="PIRNR016636"/>
    </source>
</evidence>
<evidence type="ECO:0000256" key="4">
    <source>
        <dbReference type="ARBA" id="ARBA00022692"/>
    </source>
</evidence>
<evidence type="ECO:0000256" key="8">
    <source>
        <dbReference type="SAM" id="Phobius"/>
    </source>
</evidence>
<feature type="transmembrane region" description="Helical" evidence="8">
    <location>
        <begin position="361"/>
        <end position="380"/>
    </location>
</feature>
<keyword evidence="3 7" id="KW-1003">Cell membrane</keyword>
<dbReference type="Proteomes" id="UP000320643">
    <property type="component" value="Unassembled WGS sequence"/>
</dbReference>
<comment type="caution">
    <text evidence="9">The sequence shown here is derived from an EMBL/GenBank/DDBJ whole genome shotgun (WGS) entry which is preliminary data.</text>
</comment>
<feature type="transmembrane region" description="Helical" evidence="8">
    <location>
        <begin position="7"/>
        <end position="27"/>
    </location>
</feature>
<protein>
    <submittedName>
        <fullName evidence="9">MBOAT family protein</fullName>
    </submittedName>
</protein>
<feature type="transmembrane region" description="Helical" evidence="8">
    <location>
        <begin position="117"/>
        <end position="138"/>
    </location>
</feature>
<evidence type="ECO:0000313" key="9">
    <source>
        <dbReference type="EMBL" id="TRW22979.1"/>
    </source>
</evidence>
<dbReference type="InterPro" id="IPR051085">
    <property type="entry name" value="MB_O-acyltransferase"/>
</dbReference>
<dbReference type="PIRSF" id="PIRSF500217">
    <property type="entry name" value="AlgI"/>
    <property type="match status" value="1"/>
</dbReference>
<keyword evidence="7" id="KW-0012">Acyltransferase</keyword>
<comment type="subcellular location">
    <subcellularLocation>
        <location evidence="1">Cell membrane</location>
        <topology evidence="1">Multi-pass membrane protein</topology>
    </subcellularLocation>
</comment>
<feature type="transmembrane region" description="Helical" evidence="8">
    <location>
        <begin position="332"/>
        <end position="349"/>
    </location>
</feature>
<name>A0A552UXP1_9FLAO</name>
<dbReference type="GO" id="GO:0042121">
    <property type="term" value="P:alginic acid biosynthetic process"/>
    <property type="evidence" value="ECO:0007669"/>
    <property type="project" value="InterPro"/>
</dbReference>